<name>A0A3B0YN00_9ZZZZ</name>
<gene>
    <name evidence="1" type="ORF">MNBD_GAMMA12-857</name>
</gene>
<protein>
    <submittedName>
        <fullName evidence="1">Uncharacterized protein</fullName>
    </submittedName>
</protein>
<evidence type="ECO:0000313" key="1">
    <source>
        <dbReference type="EMBL" id="VAW80721.1"/>
    </source>
</evidence>
<proteinExistence type="predicted"/>
<reference evidence="1" key="1">
    <citation type="submission" date="2018-06" db="EMBL/GenBank/DDBJ databases">
        <authorList>
            <person name="Zhirakovskaya E."/>
        </authorList>
    </citation>
    <scope>NUCLEOTIDE SEQUENCE</scope>
</reference>
<dbReference type="AlphaFoldDB" id="A0A3B0YN00"/>
<dbReference type="EMBL" id="UOFL01000202">
    <property type="protein sequence ID" value="VAW80721.1"/>
    <property type="molecule type" value="Genomic_DNA"/>
</dbReference>
<sequence>MGSDLLAEVRVLANHLDFLLNNVESKTEESLDYLSKLVDLVYRLDGRQAYAKAHIKSLSDLIWNIMAYCDVIHYRAPLLINFLGYIFCAPKITLINIGM</sequence>
<organism evidence="1">
    <name type="scientific">hydrothermal vent metagenome</name>
    <dbReference type="NCBI Taxonomy" id="652676"/>
    <lineage>
        <taxon>unclassified sequences</taxon>
        <taxon>metagenomes</taxon>
        <taxon>ecological metagenomes</taxon>
    </lineage>
</organism>
<accession>A0A3B0YN00</accession>